<protein>
    <submittedName>
        <fullName evidence="1">Uncharacterized protein</fullName>
    </submittedName>
</protein>
<gene>
    <name evidence="1" type="ORF">Tci_611601</name>
</gene>
<dbReference type="EMBL" id="BKCJ010416800">
    <property type="protein sequence ID" value="GFA39629.1"/>
    <property type="molecule type" value="Genomic_DNA"/>
</dbReference>
<evidence type="ECO:0000313" key="1">
    <source>
        <dbReference type="EMBL" id="GFA39629.1"/>
    </source>
</evidence>
<proteinExistence type="predicted"/>
<organism evidence="1">
    <name type="scientific">Tanacetum cinerariifolium</name>
    <name type="common">Dalmatian daisy</name>
    <name type="synonym">Chrysanthemum cinerariifolium</name>
    <dbReference type="NCBI Taxonomy" id="118510"/>
    <lineage>
        <taxon>Eukaryota</taxon>
        <taxon>Viridiplantae</taxon>
        <taxon>Streptophyta</taxon>
        <taxon>Embryophyta</taxon>
        <taxon>Tracheophyta</taxon>
        <taxon>Spermatophyta</taxon>
        <taxon>Magnoliopsida</taxon>
        <taxon>eudicotyledons</taxon>
        <taxon>Gunneridae</taxon>
        <taxon>Pentapetalae</taxon>
        <taxon>asterids</taxon>
        <taxon>campanulids</taxon>
        <taxon>Asterales</taxon>
        <taxon>Asteraceae</taxon>
        <taxon>Asteroideae</taxon>
        <taxon>Anthemideae</taxon>
        <taxon>Anthemidinae</taxon>
        <taxon>Tanacetum</taxon>
    </lineage>
</organism>
<name>A0A699JK05_TANCI</name>
<dbReference type="AlphaFoldDB" id="A0A699JK05"/>
<reference evidence="1" key="1">
    <citation type="journal article" date="2019" name="Sci. Rep.">
        <title>Draft genome of Tanacetum cinerariifolium, the natural source of mosquito coil.</title>
        <authorList>
            <person name="Yamashiro T."/>
            <person name="Shiraishi A."/>
            <person name="Satake H."/>
            <person name="Nakayama K."/>
        </authorList>
    </citation>
    <scope>NUCLEOTIDE SEQUENCE</scope>
</reference>
<accession>A0A699JK05</accession>
<sequence length="253" mass="28047">MGTIDSMKSVLTQSSLDALCKKFHIPDVVHPKLPGCNDRIRDSPTVGVMDIRADDEAQAIGTNRPKRIRKKMKATDGAGGSTQRPAERFVIFPDTPHNSSTNDADDEVSFVARAFASLSWTIKKVSEESSVSAGWEGPTLHGLASPIEAESAKRMYVPKWIVINDSSLDDPDVCRSVFDHLAPPLLFSQLCSMDYEQLLTGFNVGVAHQTCLCFEVRIRLEHELRGRKTFEDKCAMQAGWLRERDAEIANLKA</sequence>
<comment type="caution">
    <text evidence="1">The sequence shown here is derived from an EMBL/GenBank/DDBJ whole genome shotgun (WGS) entry which is preliminary data.</text>
</comment>